<evidence type="ECO:0000313" key="2">
    <source>
        <dbReference type="Proteomes" id="UP001187192"/>
    </source>
</evidence>
<gene>
    <name evidence="1" type="ORF">TIFTF001_020132</name>
</gene>
<name>A0AA88DJJ4_FICCA</name>
<dbReference type="EMBL" id="BTGU01000035">
    <property type="protein sequence ID" value="GMN50979.1"/>
    <property type="molecule type" value="Genomic_DNA"/>
</dbReference>
<proteinExistence type="predicted"/>
<reference evidence="1" key="1">
    <citation type="submission" date="2023-07" db="EMBL/GenBank/DDBJ databases">
        <title>draft genome sequence of fig (Ficus carica).</title>
        <authorList>
            <person name="Takahashi T."/>
            <person name="Nishimura K."/>
        </authorList>
    </citation>
    <scope>NUCLEOTIDE SEQUENCE</scope>
</reference>
<organism evidence="1 2">
    <name type="scientific">Ficus carica</name>
    <name type="common">Common fig</name>
    <dbReference type="NCBI Taxonomy" id="3494"/>
    <lineage>
        <taxon>Eukaryota</taxon>
        <taxon>Viridiplantae</taxon>
        <taxon>Streptophyta</taxon>
        <taxon>Embryophyta</taxon>
        <taxon>Tracheophyta</taxon>
        <taxon>Spermatophyta</taxon>
        <taxon>Magnoliopsida</taxon>
        <taxon>eudicotyledons</taxon>
        <taxon>Gunneridae</taxon>
        <taxon>Pentapetalae</taxon>
        <taxon>rosids</taxon>
        <taxon>fabids</taxon>
        <taxon>Rosales</taxon>
        <taxon>Moraceae</taxon>
        <taxon>Ficeae</taxon>
        <taxon>Ficus</taxon>
    </lineage>
</organism>
<accession>A0AA88DJJ4</accession>
<dbReference type="AlphaFoldDB" id="A0AA88DJJ4"/>
<comment type="caution">
    <text evidence="1">The sequence shown here is derived from an EMBL/GenBank/DDBJ whole genome shotgun (WGS) entry which is preliminary data.</text>
</comment>
<evidence type="ECO:0000313" key="1">
    <source>
        <dbReference type="EMBL" id="GMN50979.1"/>
    </source>
</evidence>
<dbReference type="Proteomes" id="UP001187192">
    <property type="component" value="Unassembled WGS sequence"/>
</dbReference>
<protein>
    <submittedName>
        <fullName evidence="1">Uncharacterized protein</fullName>
    </submittedName>
</protein>
<sequence length="79" mass="8813">MSSTIQLPVDKCVPCQGVLDPPGFFSVLGQLRLGEVTNNRVHPSRGVLGTKVLLFSFHTRLVESLYEERDKTLYVIPRG</sequence>
<keyword evidence="2" id="KW-1185">Reference proteome</keyword>